<dbReference type="AlphaFoldDB" id="A0ABD2Z5V9"/>
<dbReference type="InterPro" id="IPR039647">
    <property type="entry name" value="EF_hand_pair_protein_CML-like"/>
</dbReference>
<accession>A0ABD2Z5V9</accession>
<dbReference type="GO" id="GO:0046872">
    <property type="term" value="F:metal ion binding"/>
    <property type="evidence" value="ECO:0007669"/>
    <property type="project" value="UniProtKB-KW"/>
</dbReference>
<dbReference type="SMART" id="SM00054">
    <property type="entry name" value="EFh"/>
    <property type="match status" value="3"/>
</dbReference>
<dbReference type="InterPro" id="IPR002048">
    <property type="entry name" value="EF_hand_dom"/>
</dbReference>
<dbReference type="CDD" id="cd00051">
    <property type="entry name" value="EFh"/>
    <property type="match status" value="1"/>
</dbReference>
<organism evidence="5 6">
    <name type="scientific">Cinchona calisaya</name>
    <dbReference type="NCBI Taxonomy" id="153742"/>
    <lineage>
        <taxon>Eukaryota</taxon>
        <taxon>Viridiplantae</taxon>
        <taxon>Streptophyta</taxon>
        <taxon>Embryophyta</taxon>
        <taxon>Tracheophyta</taxon>
        <taxon>Spermatophyta</taxon>
        <taxon>Magnoliopsida</taxon>
        <taxon>eudicotyledons</taxon>
        <taxon>Gunneridae</taxon>
        <taxon>Pentapetalae</taxon>
        <taxon>asterids</taxon>
        <taxon>lamiids</taxon>
        <taxon>Gentianales</taxon>
        <taxon>Rubiaceae</taxon>
        <taxon>Cinchonoideae</taxon>
        <taxon>Cinchoneae</taxon>
        <taxon>Cinchona</taxon>
    </lineage>
</organism>
<dbReference type="PANTHER" id="PTHR10891">
    <property type="entry name" value="EF-HAND CALCIUM-BINDING DOMAIN CONTAINING PROTEIN"/>
    <property type="match status" value="1"/>
</dbReference>
<dbReference type="SUPFAM" id="SSF47473">
    <property type="entry name" value="EF-hand"/>
    <property type="match status" value="1"/>
</dbReference>
<dbReference type="PROSITE" id="PS00018">
    <property type="entry name" value="EF_HAND_1"/>
    <property type="match status" value="3"/>
</dbReference>
<keyword evidence="3" id="KW-0106">Calcium</keyword>
<feature type="domain" description="EF-hand" evidence="4">
    <location>
        <begin position="1"/>
        <end position="36"/>
    </location>
</feature>
<proteinExistence type="predicted"/>
<feature type="domain" description="EF-hand" evidence="4">
    <location>
        <begin position="100"/>
        <end position="126"/>
    </location>
</feature>
<reference evidence="5 6" key="1">
    <citation type="submission" date="2024-11" db="EMBL/GenBank/DDBJ databases">
        <title>A near-complete genome assembly of Cinchona calisaya.</title>
        <authorList>
            <person name="Lian D.C."/>
            <person name="Zhao X.W."/>
            <person name="Wei L."/>
        </authorList>
    </citation>
    <scope>NUCLEOTIDE SEQUENCE [LARGE SCALE GENOMIC DNA]</scope>
    <source>
        <tissue evidence="5">Nenye</tissue>
    </source>
</reference>
<evidence type="ECO:0000256" key="2">
    <source>
        <dbReference type="ARBA" id="ARBA00022737"/>
    </source>
</evidence>
<evidence type="ECO:0000313" key="6">
    <source>
        <dbReference type="Proteomes" id="UP001630127"/>
    </source>
</evidence>
<comment type="caution">
    <text evidence="5">The sequence shown here is derived from an EMBL/GenBank/DDBJ whole genome shotgun (WGS) entry which is preliminary data.</text>
</comment>
<evidence type="ECO:0000313" key="5">
    <source>
        <dbReference type="EMBL" id="KAL3514508.1"/>
    </source>
</evidence>
<keyword evidence="6" id="KW-1185">Reference proteome</keyword>
<dbReference type="PROSITE" id="PS50222">
    <property type="entry name" value="EF_HAND_2"/>
    <property type="match status" value="3"/>
</dbReference>
<evidence type="ECO:0000256" key="3">
    <source>
        <dbReference type="ARBA" id="ARBA00022837"/>
    </source>
</evidence>
<dbReference type="Gene3D" id="1.10.238.10">
    <property type="entry name" value="EF-hand"/>
    <property type="match status" value="2"/>
</dbReference>
<dbReference type="InterPro" id="IPR018247">
    <property type="entry name" value="EF_Hand_1_Ca_BS"/>
</dbReference>
<evidence type="ECO:0000256" key="1">
    <source>
        <dbReference type="ARBA" id="ARBA00022723"/>
    </source>
</evidence>
<keyword evidence="2" id="KW-0677">Repeat</keyword>
<gene>
    <name evidence="5" type="ORF">ACH5RR_027225</name>
</gene>
<dbReference type="InterPro" id="IPR011992">
    <property type="entry name" value="EF-hand-dom_pair"/>
</dbReference>
<feature type="domain" description="EF-hand" evidence="4">
    <location>
        <begin position="46"/>
        <end position="72"/>
    </location>
</feature>
<keyword evidence="1" id="KW-0479">Metal-binding</keyword>
<sequence length="192" mass="21751">MTAGQLKGFFEQCDKNGDGRLDRAELKEAFKRLGAMIPIWRAARGMHHADANGDGYIDEEEMTGLVNYALRLGRLDRAELKEAFKRLGAMIPSWRAARGMRQADANGDGYIDEEEMTGLVNYALRHGLRNSNRPISNELEGVQDMVKEGMREAIHAYNETCLQEVNLYCSLTIFNGSMVVINFSLSFQFYRE</sequence>
<dbReference type="EMBL" id="JBJUIK010000011">
    <property type="protein sequence ID" value="KAL3514508.1"/>
    <property type="molecule type" value="Genomic_DNA"/>
</dbReference>
<name>A0ABD2Z5V9_9GENT</name>
<protein>
    <recommendedName>
        <fullName evidence="4">EF-hand domain-containing protein</fullName>
    </recommendedName>
</protein>
<dbReference type="Proteomes" id="UP001630127">
    <property type="component" value="Unassembled WGS sequence"/>
</dbReference>
<dbReference type="Pfam" id="PF13202">
    <property type="entry name" value="EF-hand_5"/>
    <property type="match status" value="1"/>
</dbReference>
<evidence type="ECO:0000259" key="4">
    <source>
        <dbReference type="PROSITE" id="PS50222"/>
    </source>
</evidence>
<dbReference type="Pfam" id="PF13499">
    <property type="entry name" value="EF-hand_7"/>
    <property type="match status" value="1"/>
</dbReference>